<organism evidence="2 3">
    <name type="scientific">Saguinus oedipus</name>
    <name type="common">Cotton-top tamarin</name>
    <name type="synonym">Oedipomidas oedipus</name>
    <dbReference type="NCBI Taxonomy" id="9490"/>
    <lineage>
        <taxon>Eukaryota</taxon>
        <taxon>Metazoa</taxon>
        <taxon>Chordata</taxon>
        <taxon>Craniata</taxon>
        <taxon>Vertebrata</taxon>
        <taxon>Euteleostomi</taxon>
        <taxon>Mammalia</taxon>
        <taxon>Eutheria</taxon>
        <taxon>Euarchontoglires</taxon>
        <taxon>Primates</taxon>
        <taxon>Haplorrhini</taxon>
        <taxon>Platyrrhini</taxon>
        <taxon>Cebidae</taxon>
        <taxon>Callitrichinae</taxon>
        <taxon>Saguinus</taxon>
    </lineage>
</organism>
<sequence length="178" mass="18309">MGPQSLGPGGANLKGRKAPRLPPPHCPFDFAGATCATSASQLFLIRCSPLSHSASVAKPTGQDRLFPPVVASRPAATTATTTTGTTLALSVAPCHGMGHSSPAGRLLPSQARGWGVEGSWATSLSSAGDLHLTVGPPARATHATQRTGFSTARQVLRRPESLIGLTRVSGFHRDGMEP</sequence>
<dbReference type="EMBL" id="JASSZA010000022">
    <property type="protein sequence ID" value="KAK2084557.1"/>
    <property type="molecule type" value="Genomic_DNA"/>
</dbReference>
<comment type="caution">
    <text evidence="2">The sequence shown here is derived from an EMBL/GenBank/DDBJ whole genome shotgun (WGS) entry which is preliminary data.</text>
</comment>
<keyword evidence="3" id="KW-1185">Reference proteome</keyword>
<protein>
    <submittedName>
        <fullName evidence="2">Uncharacterized protein</fullName>
    </submittedName>
</protein>
<reference evidence="2 3" key="1">
    <citation type="submission" date="2023-05" db="EMBL/GenBank/DDBJ databases">
        <title>B98-5 Cell Line De Novo Hybrid Assembly: An Optical Mapping Approach.</title>
        <authorList>
            <person name="Kananen K."/>
            <person name="Auerbach J.A."/>
            <person name="Kautto E."/>
            <person name="Blachly J.S."/>
        </authorList>
    </citation>
    <scope>NUCLEOTIDE SEQUENCE [LARGE SCALE GENOMIC DNA]</scope>
    <source>
        <strain evidence="2">B95-8</strain>
        <tissue evidence="2">Cell line</tissue>
    </source>
</reference>
<proteinExistence type="predicted"/>
<accession>A0ABQ9TIG5</accession>
<gene>
    <name evidence="2" type="ORF">P7K49_037590</name>
</gene>
<evidence type="ECO:0000313" key="2">
    <source>
        <dbReference type="EMBL" id="KAK2084557.1"/>
    </source>
</evidence>
<dbReference type="Proteomes" id="UP001266305">
    <property type="component" value="Unassembled WGS sequence"/>
</dbReference>
<feature type="region of interest" description="Disordered" evidence="1">
    <location>
        <begin position="1"/>
        <end position="20"/>
    </location>
</feature>
<evidence type="ECO:0000256" key="1">
    <source>
        <dbReference type="SAM" id="MobiDB-lite"/>
    </source>
</evidence>
<evidence type="ECO:0000313" key="3">
    <source>
        <dbReference type="Proteomes" id="UP001266305"/>
    </source>
</evidence>
<name>A0ABQ9TIG5_SAGOE</name>